<dbReference type="GO" id="GO:0046872">
    <property type="term" value="F:metal ion binding"/>
    <property type="evidence" value="ECO:0007669"/>
    <property type="project" value="UniProtKB-KW"/>
</dbReference>
<protein>
    <submittedName>
        <fullName evidence="9">Related to NUDIX family hydrolase</fullName>
    </submittedName>
</protein>
<evidence type="ECO:0000256" key="1">
    <source>
        <dbReference type="ARBA" id="ARBA00001936"/>
    </source>
</evidence>
<evidence type="ECO:0000313" key="10">
    <source>
        <dbReference type="Proteomes" id="UP000184330"/>
    </source>
</evidence>
<keyword evidence="4 9" id="KW-0378">Hydrolase</keyword>
<dbReference type="PANTHER" id="PTHR12318:SF0">
    <property type="entry name" value="ACYL-COENZYME A DIPHOSPHATASE NUDT19"/>
    <property type="match status" value="1"/>
</dbReference>
<dbReference type="Proteomes" id="UP000184330">
    <property type="component" value="Unassembled WGS sequence"/>
</dbReference>
<feature type="domain" description="Nudix hydrolase" evidence="8">
    <location>
        <begin position="88"/>
        <end position="295"/>
    </location>
</feature>
<evidence type="ECO:0000256" key="5">
    <source>
        <dbReference type="ARBA" id="ARBA00022842"/>
    </source>
</evidence>
<accession>A0A1L7WRW8</accession>
<dbReference type="CDD" id="cd18870">
    <property type="entry name" value="NUDIX_AcylCoAdiphos_Nudt19"/>
    <property type="match status" value="1"/>
</dbReference>
<keyword evidence="5" id="KW-0460">Magnesium</keyword>
<dbReference type="InterPro" id="IPR000086">
    <property type="entry name" value="NUDIX_hydrolase_dom"/>
</dbReference>
<comment type="cofactor">
    <cofactor evidence="1">
        <name>Mn(2+)</name>
        <dbReference type="ChEBI" id="CHEBI:29035"/>
    </cofactor>
</comment>
<comment type="cofactor">
    <cofactor evidence="2">
        <name>Mg(2+)</name>
        <dbReference type="ChEBI" id="CHEBI:18420"/>
    </cofactor>
</comment>
<evidence type="ECO:0000313" key="9">
    <source>
        <dbReference type="EMBL" id="CZR55518.1"/>
    </source>
</evidence>
<dbReference type="PROSITE" id="PS51462">
    <property type="entry name" value="NUDIX"/>
    <property type="match status" value="1"/>
</dbReference>
<dbReference type="STRING" id="576137.A0A1L7WRW8"/>
<dbReference type="InterPro" id="IPR039121">
    <property type="entry name" value="NUDT19"/>
</dbReference>
<evidence type="ECO:0000256" key="6">
    <source>
        <dbReference type="ARBA" id="ARBA00023211"/>
    </source>
</evidence>
<keyword evidence="6" id="KW-0464">Manganese</keyword>
<keyword evidence="3" id="KW-0479">Metal-binding</keyword>
<evidence type="ECO:0000259" key="8">
    <source>
        <dbReference type="PROSITE" id="PS51462"/>
    </source>
</evidence>
<evidence type="ECO:0000256" key="7">
    <source>
        <dbReference type="SAM" id="MobiDB-lite"/>
    </source>
</evidence>
<sequence length="417" mass="46160">MHPRQLRCIITLRTSYTSNAAPITFSKSTIRSLRIIPSSQSPTLSRTSRTQPLLLSLRRVFPPSMAPRPALEKQYMSSGTKPTKQIAEPRPSASILLISPTNEILLLHRVRTSTSFASAHVFPGGNLSSTQDGDIPSPTSPNRHLDGRPYRLGAIRECFEESGILLAKRKDGGGELLDVEEEVREKGRKDVHAGRVRFEDWVESMGGVVDVDGLIPFTRWITPTNLPKRFTTQMYIYFFPLAQTSKSTTLPSKSVMPVPTSDGGVEHTAALFASCSEWLSQARRNEVILFPPQYYLMSLLSPFLSPSRFLDAEELQAQRDKVLEFLKGDGGDGKGIPWADKAMSPIGIMMRKSDGRSVLGLEKPGPELKGSGRGGDEKRVVLVKFGKEGPRDVEVREKAEILAEEKAFIQKEGEAKL</sequence>
<gene>
    <name evidence="9" type="ORF">PAC_05406</name>
</gene>
<dbReference type="GO" id="GO:0005739">
    <property type="term" value="C:mitochondrion"/>
    <property type="evidence" value="ECO:0007669"/>
    <property type="project" value="TreeGrafter"/>
</dbReference>
<organism evidence="9 10">
    <name type="scientific">Phialocephala subalpina</name>
    <dbReference type="NCBI Taxonomy" id="576137"/>
    <lineage>
        <taxon>Eukaryota</taxon>
        <taxon>Fungi</taxon>
        <taxon>Dikarya</taxon>
        <taxon>Ascomycota</taxon>
        <taxon>Pezizomycotina</taxon>
        <taxon>Leotiomycetes</taxon>
        <taxon>Helotiales</taxon>
        <taxon>Mollisiaceae</taxon>
        <taxon>Phialocephala</taxon>
        <taxon>Phialocephala fortinii species complex</taxon>
    </lineage>
</organism>
<proteinExistence type="predicted"/>
<evidence type="ECO:0000256" key="4">
    <source>
        <dbReference type="ARBA" id="ARBA00022801"/>
    </source>
</evidence>
<reference evidence="9 10" key="1">
    <citation type="submission" date="2016-03" db="EMBL/GenBank/DDBJ databases">
        <authorList>
            <person name="Ploux O."/>
        </authorList>
    </citation>
    <scope>NUCLEOTIDE SEQUENCE [LARGE SCALE GENOMIC DNA]</scope>
    <source>
        <strain evidence="9 10">UAMH 11012</strain>
    </source>
</reference>
<dbReference type="OrthoDB" id="1695362at2759"/>
<keyword evidence="10" id="KW-1185">Reference proteome</keyword>
<dbReference type="AlphaFoldDB" id="A0A1L7WRW8"/>
<name>A0A1L7WRW8_9HELO</name>
<dbReference type="Gene3D" id="3.90.79.10">
    <property type="entry name" value="Nucleoside Triphosphate Pyrophosphohydrolase"/>
    <property type="match status" value="1"/>
</dbReference>
<dbReference type="SUPFAM" id="SSF55811">
    <property type="entry name" value="Nudix"/>
    <property type="match status" value="1"/>
</dbReference>
<evidence type="ECO:0000256" key="3">
    <source>
        <dbReference type="ARBA" id="ARBA00022723"/>
    </source>
</evidence>
<dbReference type="EMBL" id="FJOG01000006">
    <property type="protein sequence ID" value="CZR55518.1"/>
    <property type="molecule type" value="Genomic_DNA"/>
</dbReference>
<dbReference type="InterPro" id="IPR015797">
    <property type="entry name" value="NUDIX_hydrolase-like_dom_sf"/>
</dbReference>
<evidence type="ECO:0000256" key="2">
    <source>
        <dbReference type="ARBA" id="ARBA00001946"/>
    </source>
</evidence>
<dbReference type="GO" id="GO:0016818">
    <property type="term" value="F:hydrolase activity, acting on acid anhydrides, in phosphorus-containing anhydrides"/>
    <property type="evidence" value="ECO:0007669"/>
    <property type="project" value="InterPro"/>
</dbReference>
<feature type="region of interest" description="Disordered" evidence="7">
    <location>
        <begin position="123"/>
        <end position="147"/>
    </location>
</feature>
<dbReference type="PANTHER" id="PTHR12318">
    <property type="entry name" value="TESTOSTERONE-REGULATED PROTEIN RP2"/>
    <property type="match status" value="1"/>
</dbReference>